<dbReference type="EMBL" id="SOBH01000003">
    <property type="protein sequence ID" value="TDT74007.1"/>
    <property type="molecule type" value="Genomic_DNA"/>
</dbReference>
<dbReference type="Pfam" id="PF11149">
    <property type="entry name" value="DUF2924"/>
    <property type="match status" value="1"/>
</dbReference>
<comment type="caution">
    <text evidence="1">The sequence shown here is derived from an EMBL/GenBank/DDBJ whole genome shotgun (WGS) entry which is preliminary data.</text>
</comment>
<keyword evidence="2" id="KW-1185">Reference proteome</keyword>
<evidence type="ECO:0000313" key="2">
    <source>
        <dbReference type="Proteomes" id="UP000294563"/>
    </source>
</evidence>
<dbReference type="AlphaFoldDB" id="A0A4R7LEF2"/>
<accession>A0A4R7LEF2</accession>
<dbReference type="Proteomes" id="UP000294563">
    <property type="component" value="Unassembled WGS sequence"/>
</dbReference>
<name>A0A4R7LEF2_9RHOB</name>
<reference evidence="1 2" key="1">
    <citation type="submission" date="2019-03" db="EMBL/GenBank/DDBJ databases">
        <title>Genomic Encyclopedia of Archaeal and Bacterial Type Strains, Phase II (KMG-II): from individual species to whole genera.</title>
        <authorList>
            <person name="Goeker M."/>
        </authorList>
    </citation>
    <scope>NUCLEOTIDE SEQUENCE [LARGE SCALE GENOMIC DNA]</scope>
    <source>
        <strain evidence="1 2">DSM 29467</strain>
    </source>
</reference>
<proteinExistence type="predicted"/>
<dbReference type="OrthoDB" id="284135at2"/>
<evidence type="ECO:0000313" key="1">
    <source>
        <dbReference type="EMBL" id="TDT74007.1"/>
    </source>
</evidence>
<protein>
    <recommendedName>
        <fullName evidence="3">DUF2924 family protein</fullName>
    </recommendedName>
</protein>
<dbReference type="InterPro" id="IPR021322">
    <property type="entry name" value="DUF2924"/>
</dbReference>
<gene>
    <name evidence="1" type="ORF">BDE40_2787</name>
</gene>
<sequence length="136" mass="14710">MGRNPNPERPATLEHWTAVFGSPPPPYLSVPFMQKALAYEAQCKALGGLSAGMRRALKQIAKGDGIEAVSRASLRPGAHLVREWNGRTYQVHVVDGGFELDGKAWKSLSAIAKHITGATWSGPRFFGLNAQARGRS</sequence>
<organism evidence="1 2">
    <name type="scientific">Litoreibacter halocynthiae</name>
    <dbReference type="NCBI Taxonomy" id="1242689"/>
    <lineage>
        <taxon>Bacteria</taxon>
        <taxon>Pseudomonadati</taxon>
        <taxon>Pseudomonadota</taxon>
        <taxon>Alphaproteobacteria</taxon>
        <taxon>Rhodobacterales</taxon>
        <taxon>Roseobacteraceae</taxon>
        <taxon>Litoreibacter</taxon>
    </lineage>
</organism>
<evidence type="ECO:0008006" key="3">
    <source>
        <dbReference type="Google" id="ProtNLM"/>
    </source>
</evidence>